<dbReference type="EMBL" id="QKRW01000061">
    <property type="protein sequence ID" value="RAL59037.1"/>
    <property type="molecule type" value="Genomic_DNA"/>
</dbReference>
<name>A0A395IF79_9HELO</name>
<keyword evidence="3" id="KW-1185">Reference proteome</keyword>
<feature type="transmembrane region" description="Helical" evidence="1">
    <location>
        <begin position="34"/>
        <end position="58"/>
    </location>
</feature>
<keyword evidence="1" id="KW-0812">Transmembrane</keyword>
<evidence type="ECO:0000313" key="3">
    <source>
        <dbReference type="Proteomes" id="UP000249056"/>
    </source>
</evidence>
<keyword evidence="1" id="KW-0472">Membrane</keyword>
<evidence type="ECO:0000313" key="2">
    <source>
        <dbReference type="EMBL" id="RAL59037.1"/>
    </source>
</evidence>
<proteinExistence type="predicted"/>
<sequence>MHNIYISFFQLAAGLISTLVNVYSQQEGVWSIIARITAIVTGTIMCVTGGLFGVYNFWALRRVRRGHEREMNSYSAEDHEGLMEEIRRR</sequence>
<protein>
    <submittedName>
        <fullName evidence="2">Uncharacterized protein</fullName>
    </submittedName>
</protein>
<dbReference type="OrthoDB" id="3254104at2759"/>
<comment type="caution">
    <text evidence="2">The sequence shown here is derived from an EMBL/GenBank/DDBJ whole genome shotgun (WGS) entry which is preliminary data.</text>
</comment>
<dbReference type="AlphaFoldDB" id="A0A395IF79"/>
<accession>A0A395IF79</accession>
<reference evidence="2 3" key="1">
    <citation type="submission" date="2018-06" db="EMBL/GenBank/DDBJ databases">
        <title>Genome Sequence of the Brown Rot Fungal Pathogen Monilinia fructigena.</title>
        <authorList>
            <person name="Landi L."/>
            <person name="De Miccolis Angelini R.M."/>
            <person name="Pollastro S."/>
            <person name="Abate D."/>
            <person name="Faretra F."/>
            <person name="Romanazzi G."/>
        </authorList>
    </citation>
    <scope>NUCLEOTIDE SEQUENCE [LARGE SCALE GENOMIC DNA]</scope>
    <source>
        <strain evidence="2 3">Mfrg269</strain>
    </source>
</reference>
<dbReference type="Proteomes" id="UP000249056">
    <property type="component" value="Unassembled WGS sequence"/>
</dbReference>
<evidence type="ECO:0000256" key="1">
    <source>
        <dbReference type="SAM" id="Phobius"/>
    </source>
</evidence>
<organism evidence="2 3">
    <name type="scientific">Monilinia fructigena</name>
    <dbReference type="NCBI Taxonomy" id="38457"/>
    <lineage>
        <taxon>Eukaryota</taxon>
        <taxon>Fungi</taxon>
        <taxon>Dikarya</taxon>
        <taxon>Ascomycota</taxon>
        <taxon>Pezizomycotina</taxon>
        <taxon>Leotiomycetes</taxon>
        <taxon>Helotiales</taxon>
        <taxon>Sclerotiniaceae</taxon>
        <taxon>Monilinia</taxon>
    </lineage>
</organism>
<keyword evidence="1" id="KW-1133">Transmembrane helix</keyword>
<gene>
    <name evidence="2" type="ORF">DID88_009066</name>
</gene>